<keyword evidence="2" id="KW-1133">Transmembrane helix</keyword>
<protein>
    <submittedName>
        <fullName evidence="3">Uncharacterized protein</fullName>
    </submittedName>
</protein>
<name>A0A834KB61_VESGE</name>
<evidence type="ECO:0000313" key="3">
    <source>
        <dbReference type="EMBL" id="KAF7403438.1"/>
    </source>
</evidence>
<feature type="compositionally biased region" description="Basic and acidic residues" evidence="1">
    <location>
        <begin position="89"/>
        <end position="98"/>
    </location>
</feature>
<keyword evidence="2" id="KW-0812">Transmembrane</keyword>
<gene>
    <name evidence="3" type="ORF">HZH68_006232</name>
</gene>
<dbReference type="EMBL" id="JACSDZ010000005">
    <property type="protein sequence ID" value="KAF7403438.1"/>
    <property type="molecule type" value="Genomic_DNA"/>
</dbReference>
<keyword evidence="2" id="KW-0472">Membrane</keyword>
<comment type="caution">
    <text evidence="3">The sequence shown here is derived from an EMBL/GenBank/DDBJ whole genome shotgun (WGS) entry which is preliminary data.</text>
</comment>
<organism evidence="3 4">
    <name type="scientific">Vespula germanica</name>
    <name type="common">German yellow jacket</name>
    <name type="synonym">Paravespula germanica</name>
    <dbReference type="NCBI Taxonomy" id="30212"/>
    <lineage>
        <taxon>Eukaryota</taxon>
        <taxon>Metazoa</taxon>
        <taxon>Ecdysozoa</taxon>
        <taxon>Arthropoda</taxon>
        <taxon>Hexapoda</taxon>
        <taxon>Insecta</taxon>
        <taxon>Pterygota</taxon>
        <taxon>Neoptera</taxon>
        <taxon>Endopterygota</taxon>
        <taxon>Hymenoptera</taxon>
        <taxon>Apocrita</taxon>
        <taxon>Aculeata</taxon>
        <taxon>Vespoidea</taxon>
        <taxon>Vespidae</taxon>
        <taxon>Vespinae</taxon>
        <taxon>Vespula</taxon>
    </lineage>
</organism>
<evidence type="ECO:0000256" key="2">
    <source>
        <dbReference type="SAM" id="Phobius"/>
    </source>
</evidence>
<feature type="region of interest" description="Disordered" evidence="1">
    <location>
        <begin position="65"/>
        <end position="102"/>
    </location>
</feature>
<accession>A0A834KB61</accession>
<reference evidence="3" key="1">
    <citation type="journal article" date="2020" name="G3 (Bethesda)">
        <title>High-Quality Assemblies for Three Invasive Social Wasps from the &lt;i&gt;Vespula&lt;/i&gt; Genus.</title>
        <authorList>
            <person name="Harrop T.W.R."/>
            <person name="Guhlin J."/>
            <person name="McLaughlin G.M."/>
            <person name="Permina E."/>
            <person name="Stockwell P."/>
            <person name="Gilligan J."/>
            <person name="Le Lec M.F."/>
            <person name="Gruber M.A.M."/>
            <person name="Quinn O."/>
            <person name="Lovegrove M."/>
            <person name="Duncan E.J."/>
            <person name="Remnant E.J."/>
            <person name="Van Eeckhoven J."/>
            <person name="Graham B."/>
            <person name="Knapp R.A."/>
            <person name="Langford K.W."/>
            <person name="Kronenberg Z."/>
            <person name="Press M.O."/>
            <person name="Eacker S.M."/>
            <person name="Wilson-Rankin E.E."/>
            <person name="Purcell J."/>
            <person name="Lester P.J."/>
            <person name="Dearden P.K."/>
        </authorList>
    </citation>
    <scope>NUCLEOTIDE SEQUENCE</scope>
    <source>
        <strain evidence="3">Linc-1</strain>
    </source>
</reference>
<sequence length="147" mass="15440">MKAPRWLPCTGRATTVTVTVAAADGGRLDESAADNMAPGKRRHAAVTFPARVIDGSGPAIWRSFTERGANGRDGGGGGGWGAYAPAGPESEKEKEGLRHLPRPKRNSVLRAVRPLRAMLRVEVPPCIVVIVVVFVTVVDSACSVSPS</sequence>
<evidence type="ECO:0000313" key="4">
    <source>
        <dbReference type="Proteomes" id="UP000617340"/>
    </source>
</evidence>
<dbReference type="AlphaFoldDB" id="A0A834KB61"/>
<evidence type="ECO:0000256" key="1">
    <source>
        <dbReference type="SAM" id="MobiDB-lite"/>
    </source>
</evidence>
<feature type="compositionally biased region" description="Gly residues" evidence="1">
    <location>
        <begin position="71"/>
        <end position="81"/>
    </location>
</feature>
<keyword evidence="4" id="KW-1185">Reference proteome</keyword>
<dbReference type="Proteomes" id="UP000617340">
    <property type="component" value="Unassembled WGS sequence"/>
</dbReference>
<proteinExistence type="predicted"/>
<feature type="transmembrane region" description="Helical" evidence="2">
    <location>
        <begin position="117"/>
        <end position="138"/>
    </location>
</feature>